<keyword evidence="2" id="KW-1185">Reference proteome</keyword>
<evidence type="ECO:0000313" key="1">
    <source>
        <dbReference type="EMBL" id="PBK86397.1"/>
    </source>
</evidence>
<dbReference type="AlphaFoldDB" id="A0A2H3DBE8"/>
<gene>
    <name evidence="1" type="ORF">ARMGADRAFT_1017392</name>
</gene>
<name>A0A2H3DBE8_ARMGA</name>
<proteinExistence type="predicted"/>
<organism evidence="1 2">
    <name type="scientific">Armillaria gallica</name>
    <name type="common">Bulbous honey fungus</name>
    <name type="synonym">Armillaria bulbosa</name>
    <dbReference type="NCBI Taxonomy" id="47427"/>
    <lineage>
        <taxon>Eukaryota</taxon>
        <taxon>Fungi</taxon>
        <taxon>Dikarya</taxon>
        <taxon>Basidiomycota</taxon>
        <taxon>Agaricomycotina</taxon>
        <taxon>Agaricomycetes</taxon>
        <taxon>Agaricomycetidae</taxon>
        <taxon>Agaricales</taxon>
        <taxon>Marasmiineae</taxon>
        <taxon>Physalacriaceae</taxon>
        <taxon>Armillaria</taxon>
    </lineage>
</organism>
<dbReference type="InParanoid" id="A0A2H3DBE8"/>
<reference evidence="2" key="1">
    <citation type="journal article" date="2017" name="Nat. Ecol. Evol.">
        <title>Genome expansion and lineage-specific genetic innovations in the forest pathogenic fungi Armillaria.</title>
        <authorList>
            <person name="Sipos G."/>
            <person name="Prasanna A.N."/>
            <person name="Walter M.C."/>
            <person name="O'Connor E."/>
            <person name="Balint B."/>
            <person name="Krizsan K."/>
            <person name="Kiss B."/>
            <person name="Hess J."/>
            <person name="Varga T."/>
            <person name="Slot J."/>
            <person name="Riley R."/>
            <person name="Boka B."/>
            <person name="Rigling D."/>
            <person name="Barry K."/>
            <person name="Lee J."/>
            <person name="Mihaltcheva S."/>
            <person name="LaButti K."/>
            <person name="Lipzen A."/>
            <person name="Waldron R."/>
            <person name="Moloney N.M."/>
            <person name="Sperisen C."/>
            <person name="Kredics L."/>
            <person name="Vagvoelgyi C."/>
            <person name="Patrignani A."/>
            <person name="Fitzpatrick D."/>
            <person name="Nagy I."/>
            <person name="Doyle S."/>
            <person name="Anderson J.B."/>
            <person name="Grigoriev I.V."/>
            <person name="Gueldener U."/>
            <person name="Muensterkoetter M."/>
            <person name="Nagy L.G."/>
        </authorList>
    </citation>
    <scope>NUCLEOTIDE SEQUENCE [LARGE SCALE GENOMIC DNA]</scope>
    <source>
        <strain evidence="2">Ar21-2</strain>
    </source>
</reference>
<sequence length="58" mass="6567">MRSSFCAMQAAPDRPYKLLHSHRDSPRYSVPTSIGESPFERVSYCLKLLSPLPDSALR</sequence>
<protein>
    <submittedName>
        <fullName evidence="1">Uncharacterized protein</fullName>
    </submittedName>
</protein>
<dbReference type="Proteomes" id="UP000217790">
    <property type="component" value="Unassembled WGS sequence"/>
</dbReference>
<dbReference type="EMBL" id="KZ293684">
    <property type="protein sequence ID" value="PBK86397.1"/>
    <property type="molecule type" value="Genomic_DNA"/>
</dbReference>
<accession>A0A2H3DBE8</accession>
<evidence type="ECO:0000313" key="2">
    <source>
        <dbReference type="Proteomes" id="UP000217790"/>
    </source>
</evidence>